<accession>A0AAD8VB91</accession>
<dbReference type="GeneID" id="85436114"/>
<dbReference type="Proteomes" id="UP001230504">
    <property type="component" value="Unassembled WGS sequence"/>
</dbReference>
<dbReference type="AlphaFoldDB" id="A0AAD8VB91"/>
<keyword evidence="4" id="KW-1185">Reference proteome</keyword>
<feature type="signal peptide" evidence="2">
    <location>
        <begin position="1"/>
        <end position="22"/>
    </location>
</feature>
<feature type="region of interest" description="Disordered" evidence="1">
    <location>
        <begin position="99"/>
        <end position="135"/>
    </location>
</feature>
<feature type="chain" id="PRO_5042204927" description="Secreted protein" evidence="2">
    <location>
        <begin position="23"/>
        <end position="141"/>
    </location>
</feature>
<evidence type="ECO:0000313" key="4">
    <source>
        <dbReference type="Proteomes" id="UP001230504"/>
    </source>
</evidence>
<reference evidence="3" key="1">
    <citation type="submission" date="2021-06" db="EMBL/GenBank/DDBJ databases">
        <title>Comparative genomics, transcriptomics and evolutionary studies reveal genomic signatures of adaptation to plant cell wall in hemibiotrophic fungi.</title>
        <authorList>
            <consortium name="DOE Joint Genome Institute"/>
            <person name="Baroncelli R."/>
            <person name="Diaz J.F."/>
            <person name="Benocci T."/>
            <person name="Peng M."/>
            <person name="Battaglia E."/>
            <person name="Haridas S."/>
            <person name="Andreopoulos W."/>
            <person name="Labutti K."/>
            <person name="Pangilinan J."/>
            <person name="Floch G.L."/>
            <person name="Makela M.R."/>
            <person name="Henrissat B."/>
            <person name="Grigoriev I.V."/>
            <person name="Crouch J.A."/>
            <person name="De Vries R.P."/>
            <person name="Sukno S.A."/>
            <person name="Thon M.R."/>
        </authorList>
    </citation>
    <scope>NUCLEOTIDE SEQUENCE</scope>
    <source>
        <strain evidence="3">CBS 125086</strain>
    </source>
</reference>
<evidence type="ECO:0000256" key="1">
    <source>
        <dbReference type="SAM" id="MobiDB-lite"/>
    </source>
</evidence>
<protein>
    <recommendedName>
        <fullName evidence="5">Secreted protein</fullName>
    </recommendedName>
</protein>
<feature type="compositionally biased region" description="Polar residues" evidence="1">
    <location>
        <begin position="121"/>
        <end position="135"/>
    </location>
</feature>
<name>A0AAD8VB91_9PEZI</name>
<comment type="caution">
    <text evidence="3">The sequence shown here is derived from an EMBL/GenBank/DDBJ whole genome shotgun (WGS) entry which is preliminary data.</text>
</comment>
<proteinExistence type="predicted"/>
<sequence length="141" mass="15507">MLLVLVLVIHSLELMRLVPCRGHFSVMALAQVRTHARTHTPEAGTSGHTWISILYTSMLALLRRSIPTYVGKVLSNGLFLLLSTWCPMGSRSSHPIPPFPPSRSGHCIESSASPHHLKPKASTNLRDTHPPTSTNSFLLLL</sequence>
<organism evidence="3 4">
    <name type="scientific">Colletotrichum navitas</name>
    <dbReference type="NCBI Taxonomy" id="681940"/>
    <lineage>
        <taxon>Eukaryota</taxon>
        <taxon>Fungi</taxon>
        <taxon>Dikarya</taxon>
        <taxon>Ascomycota</taxon>
        <taxon>Pezizomycotina</taxon>
        <taxon>Sordariomycetes</taxon>
        <taxon>Hypocreomycetidae</taxon>
        <taxon>Glomerellales</taxon>
        <taxon>Glomerellaceae</taxon>
        <taxon>Colletotrichum</taxon>
        <taxon>Colletotrichum graminicola species complex</taxon>
    </lineage>
</organism>
<keyword evidence="2" id="KW-0732">Signal</keyword>
<gene>
    <name evidence="3" type="ORF">LY79DRAFT_253266</name>
</gene>
<evidence type="ECO:0000256" key="2">
    <source>
        <dbReference type="SAM" id="SignalP"/>
    </source>
</evidence>
<evidence type="ECO:0008006" key="5">
    <source>
        <dbReference type="Google" id="ProtNLM"/>
    </source>
</evidence>
<evidence type="ECO:0000313" key="3">
    <source>
        <dbReference type="EMBL" id="KAK1598716.1"/>
    </source>
</evidence>
<dbReference type="RefSeq" id="XP_060419393.1">
    <property type="nucleotide sequence ID" value="XM_060551874.1"/>
</dbReference>
<dbReference type="EMBL" id="JAHLJV010000004">
    <property type="protein sequence ID" value="KAK1598716.1"/>
    <property type="molecule type" value="Genomic_DNA"/>
</dbReference>